<dbReference type="InterPro" id="IPR036457">
    <property type="entry name" value="PPM-type-like_dom_sf"/>
</dbReference>
<evidence type="ECO:0000313" key="4">
    <source>
        <dbReference type="EMBL" id="EGG21549.1"/>
    </source>
</evidence>
<evidence type="ECO:0000256" key="2">
    <source>
        <dbReference type="SAM" id="Phobius"/>
    </source>
</evidence>
<keyword evidence="5" id="KW-1185">Reference proteome</keyword>
<dbReference type="KEGG" id="dfa:DFA_01435"/>
<dbReference type="AlphaFoldDB" id="F4PSS1"/>
<dbReference type="SUPFAM" id="SSF81606">
    <property type="entry name" value="PP2C-like"/>
    <property type="match status" value="1"/>
</dbReference>
<proteinExistence type="predicted"/>
<feature type="compositionally biased region" description="Basic and acidic residues" evidence="1">
    <location>
        <begin position="136"/>
        <end position="145"/>
    </location>
</feature>
<dbReference type="InterPro" id="IPR001932">
    <property type="entry name" value="PPM-type_phosphatase-like_dom"/>
</dbReference>
<feature type="compositionally biased region" description="Low complexity" evidence="1">
    <location>
        <begin position="566"/>
        <end position="578"/>
    </location>
</feature>
<feature type="region of interest" description="Disordered" evidence="1">
    <location>
        <begin position="395"/>
        <end position="418"/>
    </location>
</feature>
<feature type="region of interest" description="Disordered" evidence="1">
    <location>
        <begin position="495"/>
        <end position="578"/>
    </location>
</feature>
<keyword evidence="2" id="KW-0812">Transmembrane</keyword>
<dbReference type="RefSeq" id="XP_004359399.1">
    <property type="nucleotide sequence ID" value="XM_004359342.1"/>
</dbReference>
<dbReference type="PANTHER" id="PTHR21586">
    <property type="entry name" value="TIPA"/>
    <property type="match status" value="1"/>
</dbReference>
<gene>
    <name evidence="4" type="ORF">DFA_01435</name>
</gene>
<feature type="region of interest" description="Disordered" evidence="1">
    <location>
        <begin position="126"/>
        <end position="147"/>
    </location>
</feature>
<feature type="compositionally biased region" description="Low complexity" evidence="1">
    <location>
        <begin position="318"/>
        <end position="368"/>
    </location>
</feature>
<protein>
    <submittedName>
        <fullName evidence="4">Protein phosphatase 2C-related protein</fullName>
    </submittedName>
</protein>
<reference evidence="5" key="1">
    <citation type="journal article" date="2011" name="Genome Res.">
        <title>Phylogeny-wide analysis of social amoeba genomes highlights ancient origins for complex intercellular communication.</title>
        <authorList>
            <person name="Heidel A.J."/>
            <person name="Lawal H.M."/>
            <person name="Felder M."/>
            <person name="Schilde C."/>
            <person name="Helps N.R."/>
            <person name="Tunggal B."/>
            <person name="Rivero F."/>
            <person name="John U."/>
            <person name="Schleicher M."/>
            <person name="Eichinger L."/>
            <person name="Platzer M."/>
            <person name="Noegel A.A."/>
            <person name="Schaap P."/>
            <person name="Gloeckner G."/>
        </authorList>
    </citation>
    <scope>NUCLEOTIDE SEQUENCE [LARGE SCALE GENOMIC DNA]</scope>
    <source>
        <strain evidence="5">SH3</strain>
    </source>
</reference>
<evidence type="ECO:0000256" key="1">
    <source>
        <dbReference type="SAM" id="MobiDB-lite"/>
    </source>
</evidence>
<dbReference type="Gene3D" id="3.60.40.10">
    <property type="entry name" value="PPM-type phosphatase domain"/>
    <property type="match status" value="1"/>
</dbReference>
<feature type="region of interest" description="Disordered" evidence="1">
    <location>
        <begin position="182"/>
        <end position="268"/>
    </location>
</feature>
<dbReference type="OMA" id="DRFIVCT"/>
<dbReference type="EMBL" id="GL883010">
    <property type="protein sequence ID" value="EGG21549.1"/>
    <property type="molecule type" value="Genomic_DNA"/>
</dbReference>
<feature type="compositionally biased region" description="Basic and acidic residues" evidence="1">
    <location>
        <begin position="403"/>
        <end position="418"/>
    </location>
</feature>
<feature type="transmembrane region" description="Helical" evidence="2">
    <location>
        <begin position="21"/>
        <end position="46"/>
    </location>
</feature>
<feature type="domain" description="PPM-type phosphatase" evidence="3">
    <location>
        <begin position="489"/>
        <end position="884"/>
    </location>
</feature>
<evidence type="ECO:0000313" key="5">
    <source>
        <dbReference type="Proteomes" id="UP000007797"/>
    </source>
</evidence>
<keyword evidence="2" id="KW-0472">Membrane</keyword>
<dbReference type="Proteomes" id="UP000007797">
    <property type="component" value="Unassembled WGS sequence"/>
</dbReference>
<organism evidence="4 5">
    <name type="scientific">Cavenderia fasciculata</name>
    <name type="common">Slime mold</name>
    <name type="synonym">Dictyostelium fasciculatum</name>
    <dbReference type="NCBI Taxonomy" id="261658"/>
    <lineage>
        <taxon>Eukaryota</taxon>
        <taxon>Amoebozoa</taxon>
        <taxon>Evosea</taxon>
        <taxon>Eumycetozoa</taxon>
        <taxon>Dictyostelia</taxon>
        <taxon>Acytosteliales</taxon>
        <taxon>Cavenderiaceae</taxon>
        <taxon>Cavenderia</taxon>
    </lineage>
</organism>
<evidence type="ECO:0000259" key="3">
    <source>
        <dbReference type="SMART" id="SM00332"/>
    </source>
</evidence>
<dbReference type="OrthoDB" id="2556847at2759"/>
<accession>F4PSS1</accession>
<dbReference type="PANTHER" id="PTHR21586:SF2">
    <property type="entry name" value="PROTEIN PHOSPHATASE 2C-RELATED PROTEIN"/>
    <property type="match status" value="1"/>
</dbReference>
<dbReference type="SMART" id="SM00332">
    <property type="entry name" value="PP2Cc"/>
    <property type="match status" value="1"/>
</dbReference>
<dbReference type="InterPro" id="IPR053287">
    <property type="entry name" value="PP2C-like_domain"/>
</dbReference>
<feature type="compositionally biased region" description="Low complexity" evidence="1">
    <location>
        <begin position="185"/>
        <end position="259"/>
    </location>
</feature>
<feature type="compositionally biased region" description="Polar residues" evidence="1">
    <location>
        <begin position="307"/>
        <end position="317"/>
    </location>
</feature>
<feature type="compositionally biased region" description="Low complexity" evidence="1">
    <location>
        <begin position="495"/>
        <end position="558"/>
    </location>
</feature>
<keyword evidence="2" id="KW-1133">Transmembrane helix</keyword>
<feature type="region of interest" description="Disordered" evidence="1">
    <location>
        <begin position="307"/>
        <end position="368"/>
    </location>
</feature>
<dbReference type="GeneID" id="14872972"/>
<sequence length="955" mass="105341">MAKKKQGGICSPGGACYQFPPPACSICCMVFSLFGVIGLLSIGGAIKNQYHKAEGEEQWTSSQEATASSGAFIGTVIYVALIALCFGLFLWRKFTNKPSDDDIDSSNPSLISSPVYPTYLSLKDRKLSRQKKKQERSRNQPEQDRIVVSINHQTQVCVIKKYDNLDKITQFFGKKKKQSCQSTHSSFLPPSTSPQSTSSSSLSTSPLSSSSTTPPSTLESSTDNNNNNINNHNSSNHSNNSHLSTSMSKSSTTKGSTSLEVDDSGNSTKTVLRTLSTSSNDQSLSISMNQIHSTGGKSVLNAGGSISLSDSTNGIGKTSTSDTATSTTQVNSNGSSLNGANSHHHQQQQQQLSPSKPSSSNNNNNNSNDISKTLLLEIQFLERLLQDLIIQRNTNTRKQQPNGEKELTREGEGDGDVSEWKRYEEQLRSIIESKKSDFRSFITEYDKNKPVQKKSAFLKSGAAALVIFPTVMEEKLCSSLPLIYIDNYKSRSISNNSIQSSSPQQPERQQQWVPSSSTQTTTTTTEQPIENNTNNNNNQDNNNNNEQENNNINNNNSTAQSGELQSSSSSSSSLSSSSIITHPIKPFTTLFGPRTDVPEDSQSYSNSIYCKSGSSYPKHFTGRRQGDPICDRFKISIYREKVLVVLADGCNWGRLPYEAATNATNAFLTFLEDNHHFINTIRKAGSFLLAAMTAAHKGIIAGKSEVWEAGTTTLIGGMLTKIKKERDNNAILKRMSSLSFVEVDSDWVFIGVTLGDCKAFHYSKKNKIFTDITKGNRTNVSDARDPGGRLGPYVGNGEPDLRNLSVFYKYCDEGDLILLLSDGVHDNLDPQQLGIKPRDLGIEADNWDQAGQKYPVETDKVKNDYRTKWLGDRFKQDDLTPEFITNYLLKHCIETTQTSRDFMEQNTTKKLPCDYYLYPGKMDHNTCVCLKVGQNKYISPTPTTTTTTTTAETTN</sequence>
<feature type="transmembrane region" description="Helical" evidence="2">
    <location>
        <begin position="66"/>
        <end position="91"/>
    </location>
</feature>
<name>F4PSS1_CACFS</name>